<evidence type="ECO:0000256" key="1">
    <source>
        <dbReference type="SAM" id="MobiDB-lite"/>
    </source>
</evidence>
<name>X8IWA5_9AGAM</name>
<feature type="non-terminal residue" evidence="2">
    <location>
        <position position="105"/>
    </location>
</feature>
<comment type="caution">
    <text evidence="2">The sequence shown here is derived from an EMBL/GenBank/DDBJ whole genome shotgun (WGS) entry which is preliminary data.</text>
</comment>
<dbReference type="EMBL" id="JATN01000322">
    <property type="protein sequence ID" value="EUC53484.1"/>
    <property type="molecule type" value="Genomic_DNA"/>
</dbReference>
<dbReference type="Gene3D" id="1.10.340.70">
    <property type="match status" value="1"/>
</dbReference>
<feature type="region of interest" description="Disordered" evidence="1">
    <location>
        <begin position="86"/>
        <end position="105"/>
    </location>
</feature>
<evidence type="ECO:0000313" key="3">
    <source>
        <dbReference type="Proteomes" id="UP000030108"/>
    </source>
</evidence>
<accession>X8IWA5</accession>
<reference evidence="3" key="1">
    <citation type="journal article" date="2014" name="Genome Announc.">
        <title>Draft genome sequence of the plant-pathogenic soil fungus Rhizoctonia solani anastomosis group 3 strain Rhs1AP.</title>
        <authorList>
            <person name="Cubeta M.A."/>
            <person name="Thomas E."/>
            <person name="Dean R.A."/>
            <person name="Jabaji S."/>
            <person name="Neate S.M."/>
            <person name="Tavantzis S."/>
            <person name="Toda T."/>
            <person name="Vilgalys R."/>
            <person name="Bharathan N."/>
            <person name="Fedorova-Abrams N."/>
            <person name="Pakala S.B."/>
            <person name="Pakala S.M."/>
            <person name="Zafar N."/>
            <person name="Joardar V."/>
            <person name="Losada L."/>
            <person name="Nierman W.C."/>
        </authorList>
    </citation>
    <scope>NUCLEOTIDE SEQUENCE [LARGE SCALE GENOMIC DNA]</scope>
    <source>
        <strain evidence="3">AG-3</strain>
    </source>
</reference>
<proteinExistence type="predicted"/>
<dbReference type="OrthoDB" id="3341476at2759"/>
<sequence>MLPPNIFAHLAEVQSETQLQERIQVALDKDESLTEILQFLNRDGPAPPSVAKGFRDYTMEGGLLFYRNKIHVPDDKDLKRDLIASFHDTPSAGHPGQQQTLELVS</sequence>
<dbReference type="Proteomes" id="UP000030108">
    <property type="component" value="Unassembled WGS sequence"/>
</dbReference>
<feature type="compositionally biased region" description="Polar residues" evidence="1">
    <location>
        <begin position="96"/>
        <end position="105"/>
    </location>
</feature>
<organism evidence="2 3">
    <name type="scientific">Rhizoctonia solani AG-3 Rhs1AP</name>
    <dbReference type="NCBI Taxonomy" id="1086054"/>
    <lineage>
        <taxon>Eukaryota</taxon>
        <taxon>Fungi</taxon>
        <taxon>Dikarya</taxon>
        <taxon>Basidiomycota</taxon>
        <taxon>Agaricomycotina</taxon>
        <taxon>Agaricomycetes</taxon>
        <taxon>Cantharellales</taxon>
        <taxon>Ceratobasidiaceae</taxon>
        <taxon>Rhizoctonia</taxon>
    </lineage>
</organism>
<protein>
    <submittedName>
        <fullName evidence="2">Transposon Tf2-1 polyprotein, putative</fullName>
    </submittedName>
</protein>
<gene>
    <name evidence="2" type="ORF">RSOL_005210</name>
</gene>
<evidence type="ECO:0000313" key="2">
    <source>
        <dbReference type="EMBL" id="EUC53484.1"/>
    </source>
</evidence>
<dbReference type="AlphaFoldDB" id="X8IWA5"/>